<protein>
    <submittedName>
        <fullName evidence="1">Uncharacterized protein</fullName>
    </submittedName>
</protein>
<dbReference type="KEGG" id="gai:IMCC3135_28490"/>
<dbReference type="AlphaFoldDB" id="A0A2Z2P2Z1"/>
<name>A0A2Z2P2Z1_9GAMM</name>
<sequence length="65" mass="7157">MHDAAQPAAGETRIEVTDPVYGNVIAEVRMCPVNLERLEALINGSSEQGRRERQKYAFELAQLGG</sequence>
<accession>A0A2Z2P2Z1</accession>
<gene>
    <name evidence="1" type="ORF">IMCC3135_28490</name>
</gene>
<evidence type="ECO:0000313" key="2">
    <source>
        <dbReference type="Proteomes" id="UP000250079"/>
    </source>
</evidence>
<reference evidence="1 2" key="1">
    <citation type="submission" date="2016-12" db="EMBL/GenBank/DDBJ databases">
        <authorList>
            <person name="Song W.-J."/>
            <person name="Kurnit D.M."/>
        </authorList>
    </citation>
    <scope>NUCLEOTIDE SEQUENCE [LARGE SCALE GENOMIC DNA]</scope>
    <source>
        <strain evidence="1 2">IMCC3135</strain>
    </source>
</reference>
<keyword evidence="2" id="KW-1185">Reference proteome</keyword>
<evidence type="ECO:0000313" key="1">
    <source>
        <dbReference type="EMBL" id="ASJ75750.1"/>
    </source>
</evidence>
<dbReference type="Proteomes" id="UP000250079">
    <property type="component" value="Chromosome"/>
</dbReference>
<proteinExistence type="predicted"/>
<dbReference type="EMBL" id="CP018632">
    <property type="protein sequence ID" value="ASJ75750.1"/>
    <property type="molecule type" value="Genomic_DNA"/>
</dbReference>
<organism evidence="1 2">
    <name type="scientific">Granulosicoccus antarcticus IMCC3135</name>
    <dbReference type="NCBI Taxonomy" id="1192854"/>
    <lineage>
        <taxon>Bacteria</taxon>
        <taxon>Pseudomonadati</taxon>
        <taxon>Pseudomonadota</taxon>
        <taxon>Gammaproteobacteria</taxon>
        <taxon>Chromatiales</taxon>
        <taxon>Granulosicoccaceae</taxon>
        <taxon>Granulosicoccus</taxon>
    </lineage>
</organism>